<dbReference type="AlphaFoldDB" id="A0A0D7ANC9"/>
<proteinExistence type="predicted"/>
<feature type="non-terminal residue" evidence="2">
    <location>
        <position position="1"/>
    </location>
</feature>
<dbReference type="Gene3D" id="1.20.1280.50">
    <property type="match status" value="1"/>
</dbReference>
<evidence type="ECO:0000313" key="2">
    <source>
        <dbReference type="EMBL" id="KIY53370.1"/>
    </source>
</evidence>
<evidence type="ECO:0000259" key="1">
    <source>
        <dbReference type="Pfam" id="PF12937"/>
    </source>
</evidence>
<dbReference type="InterPro" id="IPR032675">
    <property type="entry name" value="LRR_dom_sf"/>
</dbReference>
<evidence type="ECO:0000313" key="3">
    <source>
        <dbReference type="Proteomes" id="UP000054144"/>
    </source>
</evidence>
<feature type="domain" description="F-box" evidence="1">
    <location>
        <begin position="42"/>
        <end position="94"/>
    </location>
</feature>
<sequence>SAYSDPNLLSREVQEIDDEIGTLETKVRALRSRRNAIAAPTARLPNEILSKIFHHVRRANGPNKLGWIREVSHVCSYWRQVAINMPVLWNTPNLHCARWAVEMLKRSKKSPLYIIAEMTYMTPKMVETVQLALQSLDRTRELSITASTGGLQRLFRHTLSYAPVLESLTIHNSRYPYVVDSGFNIPDSFLRGDAPRLRRLEIVQCQLRWDSPFLTGLTHLKIVDLMEHRRPTIDQLVNVLDKMPCLELLHLVDALPTLSKSVMQPPHVSVKAVLPKLRMLFLTATVVECAQVLDAIEYPEWATVRLAVNTVPASEVDFSSIFPTLGRVQGGNASANPVRHMHVKRLGFSALRVSCWTDKQEPPPTVLVSNPACFELSLICSPAGDTDAAARIPIGRICAAFPVQHLRTLVFDYMERVSVRTWLDSFATLPKLRKVSVLGDFATTLSFIRAMSTILADAHQPTVKSRVPRIAFSRLRDVHLEDVNFKPEDELCAFEALRECLIVRQECQAGIRNLGLVECNCLTNEQFAVFQELVPDLQWDGVTRDKRHDELDDEDDPDDAFYYLAGGAYPSDDEDLDAAHVEFSLTHPVSAAALNM</sequence>
<keyword evidence="3" id="KW-1185">Reference proteome</keyword>
<accession>A0A0D7ANC9</accession>
<dbReference type="OrthoDB" id="3156934at2759"/>
<protein>
    <recommendedName>
        <fullName evidence="1">F-box domain-containing protein</fullName>
    </recommendedName>
</protein>
<gene>
    <name evidence="2" type="ORF">FISHEDRAFT_33448</name>
</gene>
<name>A0A0D7ANC9_9AGAR</name>
<dbReference type="Pfam" id="PF12937">
    <property type="entry name" value="F-box-like"/>
    <property type="match status" value="1"/>
</dbReference>
<reference evidence="2 3" key="1">
    <citation type="journal article" date="2015" name="Fungal Genet. Biol.">
        <title>Evolution of novel wood decay mechanisms in Agaricales revealed by the genome sequences of Fistulina hepatica and Cylindrobasidium torrendii.</title>
        <authorList>
            <person name="Floudas D."/>
            <person name="Held B.W."/>
            <person name="Riley R."/>
            <person name="Nagy L.G."/>
            <person name="Koehler G."/>
            <person name="Ransdell A.S."/>
            <person name="Younus H."/>
            <person name="Chow J."/>
            <person name="Chiniquy J."/>
            <person name="Lipzen A."/>
            <person name="Tritt A."/>
            <person name="Sun H."/>
            <person name="Haridas S."/>
            <person name="LaButti K."/>
            <person name="Ohm R.A."/>
            <person name="Kues U."/>
            <person name="Blanchette R.A."/>
            <person name="Grigoriev I.V."/>
            <person name="Minto R.E."/>
            <person name="Hibbett D.S."/>
        </authorList>
    </citation>
    <scope>NUCLEOTIDE SEQUENCE [LARGE SCALE GENOMIC DNA]</scope>
    <source>
        <strain evidence="2 3">ATCC 64428</strain>
    </source>
</reference>
<dbReference type="EMBL" id="KN881618">
    <property type="protein sequence ID" value="KIY53370.1"/>
    <property type="molecule type" value="Genomic_DNA"/>
</dbReference>
<dbReference type="SUPFAM" id="SSF52047">
    <property type="entry name" value="RNI-like"/>
    <property type="match status" value="1"/>
</dbReference>
<dbReference type="InterPro" id="IPR001810">
    <property type="entry name" value="F-box_dom"/>
</dbReference>
<organism evidence="2 3">
    <name type="scientific">Fistulina hepatica ATCC 64428</name>
    <dbReference type="NCBI Taxonomy" id="1128425"/>
    <lineage>
        <taxon>Eukaryota</taxon>
        <taxon>Fungi</taxon>
        <taxon>Dikarya</taxon>
        <taxon>Basidiomycota</taxon>
        <taxon>Agaricomycotina</taxon>
        <taxon>Agaricomycetes</taxon>
        <taxon>Agaricomycetidae</taxon>
        <taxon>Agaricales</taxon>
        <taxon>Fistulinaceae</taxon>
        <taxon>Fistulina</taxon>
    </lineage>
</organism>
<dbReference type="Gene3D" id="3.80.10.10">
    <property type="entry name" value="Ribonuclease Inhibitor"/>
    <property type="match status" value="1"/>
</dbReference>
<dbReference type="Proteomes" id="UP000054144">
    <property type="component" value="Unassembled WGS sequence"/>
</dbReference>